<dbReference type="EMBL" id="JAWPEI010000006">
    <property type="protein sequence ID" value="KAK4724091.1"/>
    <property type="molecule type" value="Genomic_DNA"/>
</dbReference>
<comment type="caution">
    <text evidence="1">The sequence shown here is derived from an EMBL/GenBank/DDBJ whole genome shotgun (WGS) entry which is preliminary data.</text>
</comment>
<sequence length="78" mass="9020">MSIFDGRKVVSALQKDFFKGAWTKIRSKLVDLNVARAFFLKDEVQLILKDAHIMGVYISPLKTLFESLFKLAFFYDKA</sequence>
<protein>
    <submittedName>
        <fullName evidence="1">Uncharacterized protein</fullName>
    </submittedName>
</protein>
<keyword evidence="2" id="KW-1185">Reference proteome</keyword>
<accession>A0AAV9LEE7</accession>
<dbReference type="AlphaFoldDB" id="A0AAV9LEE7"/>
<evidence type="ECO:0000313" key="2">
    <source>
        <dbReference type="Proteomes" id="UP001311915"/>
    </source>
</evidence>
<name>A0AAV9LEE7_9SOLN</name>
<gene>
    <name evidence="1" type="ORF">R3W88_026870</name>
</gene>
<proteinExistence type="predicted"/>
<evidence type="ECO:0000313" key="1">
    <source>
        <dbReference type="EMBL" id="KAK4724091.1"/>
    </source>
</evidence>
<dbReference type="Proteomes" id="UP001311915">
    <property type="component" value="Unassembled WGS sequence"/>
</dbReference>
<reference evidence="1 2" key="1">
    <citation type="submission" date="2023-10" db="EMBL/GenBank/DDBJ databases">
        <title>Genome-Wide Identification Analysis in wild type Solanum Pinnatisectum Reveals Some Genes Defensing Phytophthora Infestans.</title>
        <authorList>
            <person name="Sun C."/>
        </authorList>
    </citation>
    <scope>NUCLEOTIDE SEQUENCE [LARGE SCALE GENOMIC DNA]</scope>
    <source>
        <strain evidence="1">LQN</strain>
        <tissue evidence="1">Leaf</tissue>
    </source>
</reference>
<organism evidence="1 2">
    <name type="scientific">Solanum pinnatisectum</name>
    <name type="common">tansyleaf nightshade</name>
    <dbReference type="NCBI Taxonomy" id="50273"/>
    <lineage>
        <taxon>Eukaryota</taxon>
        <taxon>Viridiplantae</taxon>
        <taxon>Streptophyta</taxon>
        <taxon>Embryophyta</taxon>
        <taxon>Tracheophyta</taxon>
        <taxon>Spermatophyta</taxon>
        <taxon>Magnoliopsida</taxon>
        <taxon>eudicotyledons</taxon>
        <taxon>Gunneridae</taxon>
        <taxon>Pentapetalae</taxon>
        <taxon>asterids</taxon>
        <taxon>lamiids</taxon>
        <taxon>Solanales</taxon>
        <taxon>Solanaceae</taxon>
        <taxon>Solanoideae</taxon>
        <taxon>Solaneae</taxon>
        <taxon>Solanum</taxon>
    </lineage>
</organism>